<proteinExistence type="predicted"/>
<keyword evidence="5" id="KW-1185">Reference proteome</keyword>
<dbReference type="EMBL" id="BCSY01000011">
    <property type="protein sequence ID" value="GAS93416.1"/>
    <property type="molecule type" value="Genomic_DNA"/>
</dbReference>
<organism evidence="4 5">
    <name type="scientific">Mycolicibacterium canariasense</name>
    <name type="common">Mycobacterium canariasense</name>
    <dbReference type="NCBI Taxonomy" id="228230"/>
    <lineage>
        <taxon>Bacteria</taxon>
        <taxon>Bacillati</taxon>
        <taxon>Actinomycetota</taxon>
        <taxon>Actinomycetes</taxon>
        <taxon>Mycobacteriales</taxon>
        <taxon>Mycobacteriaceae</taxon>
        <taxon>Mycolicibacterium</taxon>
    </lineage>
</organism>
<dbReference type="RefSeq" id="WP_062654746.1">
    <property type="nucleotide sequence ID" value="NZ_BCSY01000011.1"/>
</dbReference>
<reference evidence="5" key="2">
    <citation type="submission" date="2016-02" db="EMBL/GenBank/DDBJ databases">
        <title>Draft genome sequence of five rapidly growing Mycobacterium species.</title>
        <authorList>
            <person name="Katahira K."/>
            <person name="Gotou Y."/>
            <person name="Iida K."/>
            <person name="Ogura Y."/>
            <person name="Hayashi T."/>
        </authorList>
    </citation>
    <scope>NUCLEOTIDE SEQUENCE [LARGE SCALE GENOMIC DNA]</scope>
    <source>
        <strain evidence="5">JCM15298</strain>
    </source>
</reference>
<evidence type="ECO:0000256" key="1">
    <source>
        <dbReference type="ARBA" id="ARBA00022676"/>
    </source>
</evidence>
<dbReference type="InterPro" id="IPR050194">
    <property type="entry name" value="Glycosyltransferase_grp1"/>
</dbReference>
<dbReference type="CDD" id="cd03794">
    <property type="entry name" value="GT4_WbuB-like"/>
    <property type="match status" value="1"/>
</dbReference>
<dbReference type="SUPFAM" id="SSF53756">
    <property type="entry name" value="UDP-Glycosyltransferase/glycogen phosphorylase"/>
    <property type="match status" value="1"/>
</dbReference>
<dbReference type="Proteomes" id="UP000069443">
    <property type="component" value="Unassembled WGS sequence"/>
</dbReference>
<evidence type="ECO:0000313" key="4">
    <source>
        <dbReference type="EMBL" id="GAS93416.1"/>
    </source>
</evidence>
<dbReference type="Gene3D" id="3.40.50.2000">
    <property type="entry name" value="Glycogen Phosphorylase B"/>
    <property type="match status" value="2"/>
</dbReference>
<keyword evidence="2 4" id="KW-0808">Transferase</keyword>
<evidence type="ECO:0000313" key="5">
    <source>
        <dbReference type="Proteomes" id="UP000069443"/>
    </source>
</evidence>
<dbReference type="AlphaFoldDB" id="A0A100W804"/>
<comment type="caution">
    <text evidence="4">The sequence shown here is derived from an EMBL/GenBank/DDBJ whole genome shotgun (WGS) entry which is preliminary data.</text>
</comment>
<keyword evidence="1" id="KW-0328">Glycosyltransferase</keyword>
<gene>
    <name evidence="4" type="ORF">RMCC_0382</name>
</gene>
<dbReference type="PANTHER" id="PTHR45947">
    <property type="entry name" value="SULFOQUINOVOSYL TRANSFERASE SQD2"/>
    <property type="match status" value="1"/>
</dbReference>
<protein>
    <submittedName>
        <fullName evidence="4">Glycosyl transferase, group 1 family protein</fullName>
    </submittedName>
</protein>
<dbReference type="OrthoDB" id="3180470at2"/>
<dbReference type="PANTHER" id="PTHR45947:SF3">
    <property type="entry name" value="SULFOQUINOVOSYL TRANSFERASE SQD2"/>
    <property type="match status" value="1"/>
</dbReference>
<dbReference type="GO" id="GO:0008610">
    <property type="term" value="P:lipid biosynthetic process"/>
    <property type="evidence" value="ECO:0007669"/>
    <property type="project" value="UniProtKB-ARBA"/>
</dbReference>
<evidence type="ECO:0000256" key="2">
    <source>
        <dbReference type="ARBA" id="ARBA00022679"/>
    </source>
</evidence>
<accession>A0A100W804</accession>
<dbReference type="InterPro" id="IPR028098">
    <property type="entry name" value="Glyco_trans_4-like_N"/>
</dbReference>
<dbReference type="Pfam" id="PF13579">
    <property type="entry name" value="Glyco_trans_4_4"/>
    <property type="match status" value="1"/>
</dbReference>
<feature type="domain" description="Glycosyltransferase subfamily 4-like N-terminal" evidence="3">
    <location>
        <begin position="15"/>
        <end position="191"/>
    </location>
</feature>
<dbReference type="STRING" id="228230.RMCC_0382"/>
<name>A0A100W804_MYCCR</name>
<sequence>MNIVIHDFAGHPGQLQLSRELAGRGHTVAHQYCASVTTGRGATSVQPGDPACLSIEGISLGGEFARYAAGRRGAQELRYGWLAARAVLRSRPDVAVFANFPTIPLYIVSLVLKVGRIPFVFWWQDIHSEAVSVIARRRFGRAGAVIAWGVERLERRIAHRASRIVPISDAFLARLTAWRVDPAKVEVIANWGALSEVPQRPRVNPWSVRHGLDDVQVVMYAGTLGLKHDPAVIAELLHSVPDDCRVVVVSEGIGREWLEKHCGGDEKLMLMDYRPYAELPDMLGSADVLLGILERDASRFSVPSKILNYLCAGRPVLAVLPADNAIASMVRTAEAGLVTPPGDYAAATTALKQLFADPVLRRNLGRNGRLYAQRSFDIVKIGDRFERLLRSAMTPAEHAGAASRQAGCTPAR</sequence>
<dbReference type="GO" id="GO:0016757">
    <property type="term" value="F:glycosyltransferase activity"/>
    <property type="evidence" value="ECO:0007669"/>
    <property type="project" value="UniProtKB-KW"/>
</dbReference>
<dbReference type="Pfam" id="PF13692">
    <property type="entry name" value="Glyco_trans_1_4"/>
    <property type="match status" value="1"/>
</dbReference>
<reference evidence="5" key="1">
    <citation type="journal article" date="2016" name="Genome Announc.">
        <title>Draft Genome Sequences of Five Rapidly Growing Mycobacterium Species, M. thermoresistibile, M. fortuitum subsp. acetamidolyticum, M. canariasense, M. brisbanense, and M. novocastrense.</title>
        <authorList>
            <person name="Katahira K."/>
            <person name="Ogura Y."/>
            <person name="Gotoh Y."/>
            <person name="Hayashi T."/>
        </authorList>
    </citation>
    <scope>NUCLEOTIDE SEQUENCE [LARGE SCALE GENOMIC DNA]</scope>
    <source>
        <strain evidence="5">JCM15298</strain>
    </source>
</reference>
<evidence type="ECO:0000259" key="3">
    <source>
        <dbReference type="Pfam" id="PF13579"/>
    </source>
</evidence>
<dbReference type="GO" id="GO:1901137">
    <property type="term" value="P:carbohydrate derivative biosynthetic process"/>
    <property type="evidence" value="ECO:0007669"/>
    <property type="project" value="UniProtKB-ARBA"/>
</dbReference>
<dbReference type="GO" id="GO:1903509">
    <property type="term" value="P:liposaccharide metabolic process"/>
    <property type="evidence" value="ECO:0007669"/>
    <property type="project" value="UniProtKB-ARBA"/>
</dbReference>